<name>A0AA39XBX1_9PEZI</name>
<dbReference type="PANTHER" id="PTHR45348">
    <property type="entry name" value="HYPOTHETICAL OXIDOREDUCTASE (EUROFUNG)"/>
    <property type="match status" value="1"/>
</dbReference>
<dbReference type="Proteomes" id="UP001174934">
    <property type="component" value="Unassembled WGS sequence"/>
</dbReference>
<evidence type="ECO:0000313" key="5">
    <source>
        <dbReference type="Proteomes" id="UP001174934"/>
    </source>
</evidence>
<evidence type="ECO:0000256" key="1">
    <source>
        <dbReference type="ARBA" id="ARBA00008072"/>
    </source>
</evidence>
<dbReference type="SUPFAM" id="SSF50129">
    <property type="entry name" value="GroES-like"/>
    <property type="match status" value="1"/>
</dbReference>
<feature type="domain" description="Enoyl reductase (ER)" evidence="3">
    <location>
        <begin position="20"/>
        <end position="302"/>
    </location>
</feature>
<keyword evidence="2" id="KW-0560">Oxidoreductase</keyword>
<comment type="similarity">
    <text evidence="1">Belongs to the zinc-containing alcohol dehydrogenase family.</text>
</comment>
<dbReference type="SUPFAM" id="SSF51735">
    <property type="entry name" value="NAD(P)-binding Rossmann-fold domains"/>
    <property type="match status" value="1"/>
</dbReference>
<dbReference type="InterPro" id="IPR036291">
    <property type="entry name" value="NAD(P)-bd_dom_sf"/>
</dbReference>
<proteinExistence type="inferred from homology"/>
<dbReference type="InterPro" id="IPR047122">
    <property type="entry name" value="Trans-enoyl_RdTase-like"/>
</dbReference>
<dbReference type="InterPro" id="IPR020843">
    <property type="entry name" value="ER"/>
</dbReference>
<dbReference type="InterPro" id="IPR011032">
    <property type="entry name" value="GroES-like_sf"/>
</dbReference>
<dbReference type="CDD" id="cd08249">
    <property type="entry name" value="enoyl_reductase_like"/>
    <property type="match status" value="1"/>
</dbReference>
<accession>A0AA39XBX1</accession>
<dbReference type="Gene3D" id="3.90.180.10">
    <property type="entry name" value="Medium-chain alcohol dehydrogenases, catalytic domain"/>
    <property type="match status" value="1"/>
</dbReference>
<evidence type="ECO:0000259" key="3">
    <source>
        <dbReference type="SMART" id="SM00829"/>
    </source>
</evidence>
<dbReference type="Pfam" id="PF08240">
    <property type="entry name" value="ADH_N"/>
    <property type="match status" value="1"/>
</dbReference>
<gene>
    <name evidence="4" type="ORF">B0T17DRAFT_489478</name>
</gene>
<evidence type="ECO:0000313" key="4">
    <source>
        <dbReference type="EMBL" id="KAK0630880.1"/>
    </source>
</evidence>
<keyword evidence="5" id="KW-1185">Reference proteome</keyword>
<organism evidence="4 5">
    <name type="scientific">Bombardia bombarda</name>
    <dbReference type="NCBI Taxonomy" id="252184"/>
    <lineage>
        <taxon>Eukaryota</taxon>
        <taxon>Fungi</taxon>
        <taxon>Dikarya</taxon>
        <taxon>Ascomycota</taxon>
        <taxon>Pezizomycotina</taxon>
        <taxon>Sordariomycetes</taxon>
        <taxon>Sordariomycetidae</taxon>
        <taxon>Sordariales</taxon>
        <taxon>Lasiosphaeriaceae</taxon>
        <taxon>Bombardia</taxon>
    </lineage>
</organism>
<comment type="caution">
    <text evidence="4">The sequence shown here is derived from an EMBL/GenBank/DDBJ whole genome shotgun (WGS) entry which is preliminary data.</text>
</comment>
<dbReference type="SMART" id="SM00829">
    <property type="entry name" value="PKS_ER"/>
    <property type="match status" value="1"/>
</dbReference>
<evidence type="ECO:0000256" key="2">
    <source>
        <dbReference type="ARBA" id="ARBA00023002"/>
    </source>
</evidence>
<dbReference type="GO" id="GO:0016651">
    <property type="term" value="F:oxidoreductase activity, acting on NAD(P)H"/>
    <property type="evidence" value="ECO:0007669"/>
    <property type="project" value="InterPro"/>
</dbReference>
<dbReference type="InterPro" id="IPR013154">
    <property type="entry name" value="ADH-like_N"/>
</dbReference>
<protein>
    <submittedName>
        <fullName evidence="4">Alcohol dehydrogenase</fullName>
    </submittedName>
</protein>
<sequence>MVSPHPSRKVVRQYLATKKGGPFQVATASFPTPGPNEVCIRNRAVGLNAIDWKNLSHGQLVKTWPEVFGVDAAGIVEDVGSNVEDFKPGDAVMTFAGHGGPAGAFQEVTMVPSHYVSKKPSCWTFVEASSVPIIYLTAAAAISKGLNIPLPYLLEEAKMPAVASIVVLGGSSGVGASAIQLLRIALPTATILSTNSPRNNAAVAKHGATACFDRNDPKLVAALRAASPGGNGVDAILDAVAGASERTKLFDVLRADGPRLYSQVMTGAQVNVPENVRSVAVYARMVFDVPGGMRAMGKLGELGEAGKFKLPLSVEVVGKGLEAIGPGLDKLKEGVSGTKLVVGL</sequence>
<dbReference type="PANTHER" id="PTHR45348:SF2">
    <property type="entry name" value="ZINC-TYPE ALCOHOL DEHYDROGENASE-LIKE PROTEIN C2E1P3.01"/>
    <property type="match status" value="1"/>
</dbReference>
<dbReference type="AlphaFoldDB" id="A0AA39XBX1"/>
<dbReference type="Gene3D" id="3.40.50.720">
    <property type="entry name" value="NAD(P)-binding Rossmann-like Domain"/>
    <property type="match status" value="1"/>
</dbReference>
<reference evidence="4" key="1">
    <citation type="submission" date="2023-06" db="EMBL/GenBank/DDBJ databases">
        <title>Genome-scale phylogeny and comparative genomics of the fungal order Sordariales.</title>
        <authorList>
            <consortium name="Lawrence Berkeley National Laboratory"/>
            <person name="Hensen N."/>
            <person name="Bonometti L."/>
            <person name="Westerberg I."/>
            <person name="Brannstrom I.O."/>
            <person name="Guillou S."/>
            <person name="Cros-Aarteil S."/>
            <person name="Calhoun S."/>
            <person name="Haridas S."/>
            <person name="Kuo A."/>
            <person name="Mondo S."/>
            <person name="Pangilinan J."/>
            <person name="Riley R."/>
            <person name="LaButti K."/>
            <person name="Andreopoulos B."/>
            <person name="Lipzen A."/>
            <person name="Chen C."/>
            <person name="Yanf M."/>
            <person name="Daum C."/>
            <person name="Ng V."/>
            <person name="Clum A."/>
            <person name="Steindorff A."/>
            <person name="Ohm R."/>
            <person name="Martin F."/>
            <person name="Silar P."/>
            <person name="Natvig D."/>
            <person name="Lalanne C."/>
            <person name="Gautier V."/>
            <person name="Ament-velasquez S.L."/>
            <person name="Kruys A."/>
            <person name="Hutchinson M.I."/>
            <person name="Powell A.J."/>
            <person name="Barry K."/>
            <person name="Miller A.N."/>
            <person name="Grigoriev I.V."/>
            <person name="Debuchy R."/>
            <person name="Gladieux P."/>
            <person name="Thoren M.H."/>
            <person name="Johannesson H."/>
        </authorList>
    </citation>
    <scope>NUCLEOTIDE SEQUENCE</scope>
    <source>
        <strain evidence="4">SMH3391-2</strain>
    </source>
</reference>
<dbReference type="EMBL" id="JAULSR010000002">
    <property type="protein sequence ID" value="KAK0630880.1"/>
    <property type="molecule type" value="Genomic_DNA"/>
</dbReference>